<evidence type="ECO:0000259" key="6">
    <source>
        <dbReference type="SMART" id="SM00888"/>
    </source>
</evidence>
<dbReference type="GO" id="GO:0003746">
    <property type="term" value="F:translation elongation factor activity"/>
    <property type="evidence" value="ECO:0007669"/>
    <property type="project" value="UniProtKB-KW"/>
</dbReference>
<dbReference type="InterPro" id="IPR014038">
    <property type="entry name" value="EF1B_bsu/dsu_GNE"/>
</dbReference>
<proteinExistence type="inferred from homology"/>
<reference evidence="7" key="2">
    <citation type="submission" date="2023-04" db="EMBL/GenBank/DDBJ databases">
        <authorList>
            <person name="Bu L."/>
            <person name="Lu L."/>
            <person name="Laidemitt M.R."/>
            <person name="Zhang S.M."/>
            <person name="Mutuku M."/>
            <person name="Mkoji G."/>
            <person name="Steinauer M."/>
            <person name="Loker E.S."/>
        </authorList>
    </citation>
    <scope>NUCLEOTIDE SEQUENCE</scope>
    <source>
        <strain evidence="7">KasaAsao</strain>
        <tissue evidence="7">Whole Snail</tissue>
    </source>
</reference>
<evidence type="ECO:0000256" key="2">
    <source>
        <dbReference type="ARBA" id="ARBA00022768"/>
    </source>
</evidence>
<sequence length="271" mass="29671">MSTATKVLNFQVKMASPLVQENVWLQQQKFEDAERLYRQLEAGTLSSSGQKVSNSLAADIAQVRKEIQSALDKAPVKGAAGAGDSSIVQRLEAVEKENKELRKITEELRSLILGIKGGASPVTTPSSAPQGKPAPQPQKSAPADDDDDDDDLFGSDDEETKALKAKRLQDYQEKKSKKPVLIAKSSVLLDVKPWDDETDMAEMERRVRAIEQDGLVWGASKLVEVGYGIKKLTIMCVVEDDKVSIEDLSEKITGENEDLVQSVDIAAFNKI</sequence>
<dbReference type="Gene3D" id="3.30.70.60">
    <property type="match status" value="1"/>
</dbReference>
<dbReference type="InterPro" id="IPR014717">
    <property type="entry name" value="Transl_elong_EF1B/ribsomal_bS6"/>
</dbReference>
<dbReference type="PANTHER" id="PTHR11595">
    <property type="entry name" value="EF-HAND AND COILED-COIL DOMAIN-CONTAINING FAMILY MEMBER"/>
    <property type="match status" value="1"/>
</dbReference>
<evidence type="ECO:0000313" key="8">
    <source>
        <dbReference type="Proteomes" id="UP001233172"/>
    </source>
</evidence>
<evidence type="ECO:0000256" key="4">
    <source>
        <dbReference type="RuleBase" id="RU003791"/>
    </source>
</evidence>
<evidence type="ECO:0000256" key="5">
    <source>
        <dbReference type="SAM" id="MobiDB-lite"/>
    </source>
</evidence>
<dbReference type="InterPro" id="IPR018940">
    <property type="entry name" value="EF-1_beta_acid_region_euk"/>
</dbReference>
<keyword evidence="8" id="KW-1185">Reference proteome</keyword>
<name>A0AAD8B044_BIOPF</name>
<evidence type="ECO:0000313" key="7">
    <source>
        <dbReference type="EMBL" id="KAK0044888.1"/>
    </source>
</evidence>
<dbReference type="GO" id="GO:0005853">
    <property type="term" value="C:eukaryotic translation elongation factor 1 complex"/>
    <property type="evidence" value="ECO:0007669"/>
    <property type="project" value="InterPro"/>
</dbReference>
<dbReference type="GO" id="GO:0005085">
    <property type="term" value="F:guanyl-nucleotide exchange factor activity"/>
    <property type="evidence" value="ECO:0007669"/>
    <property type="project" value="TreeGrafter"/>
</dbReference>
<dbReference type="SUPFAM" id="SSF54984">
    <property type="entry name" value="eEF-1beta-like"/>
    <property type="match status" value="1"/>
</dbReference>
<dbReference type="FunFam" id="3.30.70.60:FF:000001">
    <property type="entry name" value="Elongation factor 1-beta 1 like"/>
    <property type="match status" value="1"/>
</dbReference>
<dbReference type="PROSITE" id="PS00825">
    <property type="entry name" value="EF1BD_2"/>
    <property type="match status" value="1"/>
</dbReference>
<dbReference type="CDD" id="cd00292">
    <property type="entry name" value="EF1B"/>
    <property type="match status" value="1"/>
</dbReference>
<dbReference type="InterPro" id="IPR036219">
    <property type="entry name" value="eEF-1beta-like_sf"/>
</dbReference>
<accession>A0AAD8B044</accession>
<comment type="caution">
    <text evidence="7">The sequence shown here is derived from an EMBL/GenBank/DDBJ whole genome shotgun (WGS) entry which is preliminary data.</text>
</comment>
<evidence type="ECO:0000256" key="1">
    <source>
        <dbReference type="ARBA" id="ARBA00007411"/>
    </source>
</evidence>
<gene>
    <name evidence="7" type="ORF">Bpfe_025703</name>
</gene>
<comment type="similarity">
    <text evidence="1 4">Belongs to the EF-1-beta/EF-1-delta family.</text>
</comment>
<dbReference type="Pfam" id="PF10587">
    <property type="entry name" value="EF-1_beta_acid"/>
    <property type="match status" value="1"/>
</dbReference>
<feature type="compositionally biased region" description="Acidic residues" evidence="5">
    <location>
        <begin position="143"/>
        <end position="156"/>
    </location>
</feature>
<dbReference type="EMBL" id="JASAOG010000190">
    <property type="protein sequence ID" value="KAK0044888.1"/>
    <property type="molecule type" value="Genomic_DNA"/>
</dbReference>
<dbReference type="SMART" id="SM00888">
    <property type="entry name" value="EF1_GNE"/>
    <property type="match status" value="1"/>
</dbReference>
<dbReference type="InterPro" id="IPR001326">
    <property type="entry name" value="Transl_elong_EF1B_B/D_CS"/>
</dbReference>
<dbReference type="AlphaFoldDB" id="A0AAD8B044"/>
<reference evidence="7" key="1">
    <citation type="journal article" date="2023" name="PLoS Negl. Trop. Dis.">
        <title>A genome sequence for Biomphalaria pfeifferi, the major vector snail for the human-infecting parasite Schistosoma mansoni.</title>
        <authorList>
            <person name="Bu L."/>
            <person name="Lu L."/>
            <person name="Laidemitt M.R."/>
            <person name="Zhang S.M."/>
            <person name="Mutuku M."/>
            <person name="Mkoji G."/>
            <person name="Steinauer M."/>
            <person name="Loker E.S."/>
        </authorList>
    </citation>
    <scope>NUCLEOTIDE SEQUENCE</scope>
    <source>
        <strain evidence="7">KasaAsao</strain>
    </source>
</reference>
<protein>
    <submittedName>
        <fullName evidence="7">Elongation factor 1-beta-like isoform X1</fullName>
    </submittedName>
</protein>
<dbReference type="Pfam" id="PF00736">
    <property type="entry name" value="EF1_GNE"/>
    <property type="match status" value="1"/>
</dbReference>
<dbReference type="Proteomes" id="UP001233172">
    <property type="component" value="Unassembled WGS sequence"/>
</dbReference>
<keyword evidence="2 4" id="KW-0251">Elongation factor</keyword>
<dbReference type="PANTHER" id="PTHR11595:SF26">
    <property type="entry name" value="ELONGATION FACTOR 1-DELTA"/>
    <property type="match status" value="1"/>
</dbReference>
<dbReference type="InterPro" id="IPR049720">
    <property type="entry name" value="EF1B_bsu/dsu"/>
</dbReference>
<feature type="region of interest" description="Disordered" evidence="5">
    <location>
        <begin position="118"/>
        <end position="156"/>
    </location>
</feature>
<dbReference type="GO" id="GO:0005829">
    <property type="term" value="C:cytosol"/>
    <property type="evidence" value="ECO:0007669"/>
    <property type="project" value="TreeGrafter"/>
</dbReference>
<evidence type="ECO:0000256" key="3">
    <source>
        <dbReference type="ARBA" id="ARBA00022917"/>
    </source>
</evidence>
<feature type="domain" description="Translation elongation factor EF1B beta/delta subunit guanine nucleotide exchange" evidence="6">
    <location>
        <begin position="184"/>
        <end position="271"/>
    </location>
</feature>
<organism evidence="7 8">
    <name type="scientific">Biomphalaria pfeifferi</name>
    <name type="common">Bloodfluke planorb</name>
    <name type="synonym">Freshwater snail</name>
    <dbReference type="NCBI Taxonomy" id="112525"/>
    <lineage>
        <taxon>Eukaryota</taxon>
        <taxon>Metazoa</taxon>
        <taxon>Spiralia</taxon>
        <taxon>Lophotrochozoa</taxon>
        <taxon>Mollusca</taxon>
        <taxon>Gastropoda</taxon>
        <taxon>Heterobranchia</taxon>
        <taxon>Euthyneura</taxon>
        <taxon>Panpulmonata</taxon>
        <taxon>Hygrophila</taxon>
        <taxon>Lymnaeoidea</taxon>
        <taxon>Planorbidae</taxon>
        <taxon>Biomphalaria</taxon>
    </lineage>
</organism>
<feature type="compositionally biased region" description="Low complexity" evidence="5">
    <location>
        <begin position="125"/>
        <end position="141"/>
    </location>
</feature>
<keyword evidence="3 4" id="KW-0648">Protein biosynthesis</keyword>